<comment type="caution">
    <text evidence="2">The sequence shown here is derived from an EMBL/GenBank/DDBJ whole genome shotgun (WGS) entry which is preliminary data.</text>
</comment>
<organism evidence="2 3">
    <name type="scientific">Recurvomyces mirabilis</name>
    <dbReference type="NCBI Taxonomy" id="574656"/>
    <lineage>
        <taxon>Eukaryota</taxon>
        <taxon>Fungi</taxon>
        <taxon>Dikarya</taxon>
        <taxon>Ascomycota</taxon>
        <taxon>Pezizomycotina</taxon>
        <taxon>Dothideomycetes</taxon>
        <taxon>Dothideomycetidae</taxon>
        <taxon>Mycosphaerellales</taxon>
        <taxon>Teratosphaeriaceae</taxon>
        <taxon>Recurvomyces</taxon>
    </lineage>
</organism>
<dbReference type="AlphaFoldDB" id="A0AAE0TRP0"/>
<feature type="signal peptide" evidence="1">
    <location>
        <begin position="1"/>
        <end position="19"/>
    </location>
</feature>
<keyword evidence="1" id="KW-0732">Signal</keyword>
<dbReference type="EMBL" id="JAUTXT010000053">
    <property type="protein sequence ID" value="KAK3670617.1"/>
    <property type="molecule type" value="Genomic_DNA"/>
</dbReference>
<proteinExistence type="predicted"/>
<sequence length="122" mass="12873">MMPVTSAVFMLLAAGLCTSVPPPDTTDMLQSNKVNDPAISSESCITSAEPLLMDMSELEGSEDPTITTAVYTPAIATDVSTTLAHAEKSAFSQFCITKISSSGKQDKKCLKQDKCSATSDPF</sequence>
<evidence type="ECO:0000313" key="3">
    <source>
        <dbReference type="Proteomes" id="UP001274830"/>
    </source>
</evidence>
<gene>
    <name evidence="2" type="ORF">LTR78_009452</name>
</gene>
<evidence type="ECO:0008006" key="4">
    <source>
        <dbReference type="Google" id="ProtNLM"/>
    </source>
</evidence>
<dbReference type="Proteomes" id="UP001274830">
    <property type="component" value="Unassembled WGS sequence"/>
</dbReference>
<feature type="chain" id="PRO_5042118805" description="Secreted protein" evidence="1">
    <location>
        <begin position="20"/>
        <end position="122"/>
    </location>
</feature>
<protein>
    <recommendedName>
        <fullName evidence="4">Secreted protein</fullName>
    </recommendedName>
</protein>
<keyword evidence="3" id="KW-1185">Reference proteome</keyword>
<evidence type="ECO:0000313" key="2">
    <source>
        <dbReference type="EMBL" id="KAK3670617.1"/>
    </source>
</evidence>
<reference evidence="2" key="1">
    <citation type="submission" date="2023-07" db="EMBL/GenBank/DDBJ databases">
        <title>Black Yeasts Isolated from many extreme environments.</title>
        <authorList>
            <person name="Coleine C."/>
            <person name="Stajich J.E."/>
            <person name="Selbmann L."/>
        </authorList>
    </citation>
    <scope>NUCLEOTIDE SEQUENCE</scope>
    <source>
        <strain evidence="2">CCFEE 5485</strain>
    </source>
</reference>
<evidence type="ECO:0000256" key="1">
    <source>
        <dbReference type="SAM" id="SignalP"/>
    </source>
</evidence>
<name>A0AAE0TRP0_9PEZI</name>
<accession>A0AAE0TRP0</accession>